<dbReference type="SUPFAM" id="SSF56672">
    <property type="entry name" value="DNA/RNA polymerases"/>
    <property type="match status" value="1"/>
</dbReference>
<protein>
    <submittedName>
        <fullName evidence="1">Uncharacterized protein</fullName>
    </submittedName>
</protein>
<accession>A0AAW1HS50</accession>
<dbReference type="EMBL" id="JASPKY010001057">
    <property type="protein sequence ID" value="KAK9679245.1"/>
    <property type="molecule type" value="Genomic_DNA"/>
</dbReference>
<name>A0AAW1HS50_POPJA</name>
<dbReference type="GO" id="GO:0071897">
    <property type="term" value="P:DNA biosynthetic process"/>
    <property type="evidence" value="ECO:0007669"/>
    <property type="project" value="UniProtKB-ARBA"/>
</dbReference>
<evidence type="ECO:0000313" key="1">
    <source>
        <dbReference type="EMBL" id="KAK9679245.1"/>
    </source>
</evidence>
<dbReference type="AlphaFoldDB" id="A0AAW1HS50"/>
<keyword evidence="2" id="KW-1185">Reference proteome</keyword>
<gene>
    <name evidence="1" type="ORF">QE152_g40172</name>
</gene>
<sequence length="172" mass="19640">MKKHHDKFDTSNFPEDNIYKIPRSLPRLGKMKDEYGGKIIESFFGTGAKAYCVKLLDRECKTAKGVKKYVINKHLTVNDYKGVLETGGTIFCKTAKGVKKYVINKHLTVNDYKGVLETGELVNKVALTCKDEKRSILEDKRQKTLAWGHYKIDEIVRQRNLDELVDFGLGPL</sequence>
<dbReference type="InterPro" id="IPR043502">
    <property type="entry name" value="DNA/RNA_pol_sf"/>
</dbReference>
<evidence type="ECO:0000313" key="2">
    <source>
        <dbReference type="Proteomes" id="UP001458880"/>
    </source>
</evidence>
<comment type="caution">
    <text evidence="1">The sequence shown here is derived from an EMBL/GenBank/DDBJ whole genome shotgun (WGS) entry which is preliminary data.</text>
</comment>
<proteinExistence type="predicted"/>
<reference evidence="1 2" key="1">
    <citation type="journal article" date="2024" name="BMC Genomics">
        <title>De novo assembly and annotation of Popillia japonica's genome with initial clues to its potential as an invasive pest.</title>
        <authorList>
            <person name="Cucini C."/>
            <person name="Boschi S."/>
            <person name="Funari R."/>
            <person name="Cardaioli E."/>
            <person name="Iannotti N."/>
            <person name="Marturano G."/>
            <person name="Paoli F."/>
            <person name="Bruttini M."/>
            <person name="Carapelli A."/>
            <person name="Frati F."/>
            <person name="Nardi F."/>
        </authorList>
    </citation>
    <scope>NUCLEOTIDE SEQUENCE [LARGE SCALE GENOMIC DNA]</scope>
    <source>
        <strain evidence="1">DMR45628</strain>
    </source>
</reference>
<organism evidence="1 2">
    <name type="scientific">Popillia japonica</name>
    <name type="common">Japanese beetle</name>
    <dbReference type="NCBI Taxonomy" id="7064"/>
    <lineage>
        <taxon>Eukaryota</taxon>
        <taxon>Metazoa</taxon>
        <taxon>Ecdysozoa</taxon>
        <taxon>Arthropoda</taxon>
        <taxon>Hexapoda</taxon>
        <taxon>Insecta</taxon>
        <taxon>Pterygota</taxon>
        <taxon>Neoptera</taxon>
        <taxon>Endopterygota</taxon>
        <taxon>Coleoptera</taxon>
        <taxon>Polyphaga</taxon>
        <taxon>Scarabaeiformia</taxon>
        <taxon>Scarabaeidae</taxon>
        <taxon>Rutelinae</taxon>
        <taxon>Popillia</taxon>
    </lineage>
</organism>
<dbReference type="Proteomes" id="UP001458880">
    <property type="component" value="Unassembled WGS sequence"/>
</dbReference>